<gene>
    <name evidence="1" type="ORF">NDEV_1479</name>
</gene>
<keyword evidence="2" id="KW-1185">Reference proteome</keyword>
<dbReference type="AlphaFoldDB" id="A0A128A4F7"/>
<proteinExistence type="predicted"/>
<dbReference type="EMBL" id="LN890280">
    <property type="protein sequence ID" value="CUR52244.1"/>
    <property type="molecule type" value="Genomic_DNA"/>
</dbReference>
<evidence type="ECO:0000313" key="1">
    <source>
        <dbReference type="EMBL" id="CUR52244.1"/>
    </source>
</evidence>
<protein>
    <recommendedName>
        <fullName evidence="3">PepSY domain-containing protein</fullName>
    </recommendedName>
</protein>
<evidence type="ECO:0000313" key="2">
    <source>
        <dbReference type="Proteomes" id="UP000196239"/>
    </source>
</evidence>
<evidence type="ECO:0008006" key="3">
    <source>
        <dbReference type="Google" id="ProtNLM"/>
    </source>
</evidence>
<reference evidence="2" key="1">
    <citation type="submission" date="2015-10" db="EMBL/GenBank/DDBJ databases">
        <authorList>
            <person name="Lehtovirta-Morley L.E."/>
            <person name="Vieille C."/>
        </authorList>
    </citation>
    <scope>NUCLEOTIDE SEQUENCE [LARGE SCALE GENOMIC DNA]</scope>
</reference>
<dbReference type="Proteomes" id="UP000196239">
    <property type="component" value="Chromosome 1"/>
</dbReference>
<accession>A0A128A4F7</accession>
<sequence length="79" mass="8993">MRVARITEYYDDKMMEDKIDSSKAQELARRFLGQYHSVIDTKAVLENGVWVVTAYLGFSNTQTKIVKIDGNSGRILGYS</sequence>
<dbReference type="KEGG" id="ndv:NDEV_1479"/>
<organism evidence="1 2">
    <name type="scientific">Nitrosotalea devaniterrae</name>
    <dbReference type="NCBI Taxonomy" id="1078905"/>
    <lineage>
        <taxon>Archaea</taxon>
        <taxon>Nitrososphaerota</taxon>
        <taxon>Nitrososphaeria</taxon>
        <taxon>Nitrosotaleales</taxon>
        <taxon>Nitrosotaleaceae</taxon>
        <taxon>Nitrosotalea</taxon>
    </lineage>
</organism>
<name>A0A128A4F7_9ARCH</name>